<organism evidence="1 2">
    <name type="scientific">Streptococcus oralis</name>
    <dbReference type="NCBI Taxonomy" id="1303"/>
    <lineage>
        <taxon>Bacteria</taxon>
        <taxon>Bacillati</taxon>
        <taxon>Bacillota</taxon>
        <taxon>Bacilli</taxon>
        <taxon>Lactobacillales</taxon>
        <taxon>Streptococcaceae</taxon>
        <taxon>Streptococcus</taxon>
    </lineage>
</organism>
<dbReference type="AlphaFoldDB" id="A0A7T2ZVH6"/>
<protein>
    <submittedName>
        <fullName evidence="1">Uncharacterized protein</fullName>
    </submittedName>
</protein>
<dbReference type="Proteomes" id="UP000595086">
    <property type="component" value="Chromosome"/>
</dbReference>
<gene>
    <name evidence="1" type="ORF">I6G42_06330</name>
</gene>
<name>A0A7T2ZVH6_STROR</name>
<dbReference type="EMBL" id="CP065707">
    <property type="protein sequence ID" value="QPT01174.1"/>
    <property type="molecule type" value="Genomic_DNA"/>
</dbReference>
<reference evidence="1 2" key="1">
    <citation type="submission" date="2020-12" db="EMBL/GenBank/DDBJ databases">
        <title>FDA dAtabase for Regulatory Grade micrObial Sequences (FDA-ARGOS): Supporting development and validation of Infectious Disease Dx tests.</title>
        <authorList>
            <person name="Sproer C."/>
            <person name="Gronow S."/>
            <person name="Severitt S."/>
            <person name="Schroder I."/>
            <person name="Tallon L."/>
            <person name="Sadzewicz L."/>
            <person name="Zhao X."/>
            <person name="Boylan J."/>
            <person name="Ott S."/>
            <person name="Bowen H."/>
            <person name="Vavikolanu K."/>
            <person name="Mehta A."/>
            <person name="Aluvathingal J."/>
            <person name="Nadendla S."/>
            <person name="Lowell S."/>
            <person name="Myers T."/>
            <person name="Yan Y."/>
            <person name="Sichtig H."/>
        </authorList>
    </citation>
    <scope>NUCLEOTIDE SEQUENCE [LARGE SCALE GENOMIC DNA]</scope>
    <source>
        <strain evidence="1 2">FDAARGOS_885</strain>
    </source>
</reference>
<evidence type="ECO:0000313" key="2">
    <source>
        <dbReference type="Proteomes" id="UP000595086"/>
    </source>
</evidence>
<evidence type="ECO:0000313" key="1">
    <source>
        <dbReference type="EMBL" id="QPT01174.1"/>
    </source>
</evidence>
<sequence length="111" mass="12780">MEKLLILKLSDKDRTIPFGNDEELVDRANGSWRISLSKINGVKRALLLFRGRVLEEYEIGSKIIADTSNSNRLTFDMTIVENSDFKNKILDYRTANPASVVEVEKIKYRDE</sequence>
<proteinExistence type="predicted"/>
<dbReference type="RefSeq" id="WP_038805133.1">
    <property type="nucleotide sequence ID" value="NZ_CP065707.1"/>
</dbReference>
<accession>A0A7T2ZVH6</accession>